<accession>A0A1M4SLC3</accession>
<dbReference type="SUPFAM" id="SSF56784">
    <property type="entry name" value="HAD-like"/>
    <property type="match status" value="1"/>
</dbReference>
<sequence length="124" mass="14213">MGNELRLTELGHTWLLDIDGTLLKHNGYKNGGDEVLEGVEEFFNSLREEDTVVLLTARSEDMREETEKFLRMAGIRYDHIIFGLPTGERILVNDDKPSGRCMGYALNKRRDEKLKINCVIDAEL</sequence>
<dbReference type="STRING" id="1123243.SAMN02745190_00176"/>
<proteinExistence type="predicted"/>
<keyword evidence="2" id="KW-1185">Reference proteome</keyword>
<dbReference type="EMBL" id="FQUG01000002">
    <property type="protein sequence ID" value="SHE33043.1"/>
    <property type="molecule type" value="Genomic_DNA"/>
</dbReference>
<name>A0A1M4SLC3_9FIRM</name>
<dbReference type="InterPro" id="IPR023214">
    <property type="entry name" value="HAD_sf"/>
</dbReference>
<gene>
    <name evidence="1" type="ORF">SAMN02745190_00176</name>
</gene>
<dbReference type="Proteomes" id="UP000184404">
    <property type="component" value="Unassembled WGS sequence"/>
</dbReference>
<dbReference type="RefSeq" id="WP_072934301.1">
    <property type="nucleotide sequence ID" value="NZ_FQUG01000002.1"/>
</dbReference>
<dbReference type="InterPro" id="IPR036412">
    <property type="entry name" value="HAD-like_sf"/>
</dbReference>
<evidence type="ECO:0000313" key="2">
    <source>
        <dbReference type="Proteomes" id="UP000184404"/>
    </source>
</evidence>
<evidence type="ECO:0000313" key="1">
    <source>
        <dbReference type="EMBL" id="SHE33043.1"/>
    </source>
</evidence>
<dbReference type="OrthoDB" id="5325692at2"/>
<protein>
    <submittedName>
        <fullName evidence="1">Uncharacterized protein</fullName>
    </submittedName>
</protein>
<dbReference type="Gene3D" id="3.40.50.1000">
    <property type="entry name" value="HAD superfamily/HAD-like"/>
    <property type="match status" value="1"/>
</dbReference>
<reference evidence="1 2" key="1">
    <citation type="submission" date="2016-11" db="EMBL/GenBank/DDBJ databases">
        <authorList>
            <person name="Jaros S."/>
            <person name="Januszkiewicz K."/>
            <person name="Wedrychowicz H."/>
        </authorList>
    </citation>
    <scope>NUCLEOTIDE SEQUENCE [LARGE SCALE GENOMIC DNA]</scope>
    <source>
        <strain evidence="1 2">DSM 10502</strain>
    </source>
</reference>
<organism evidence="1 2">
    <name type="scientific">Schwartzia succinivorans DSM 10502</name>
    <dbReference type="NCBI Taxonomy" id="1123243"/>
    <lineage>
        <taxon>Bacteria</taxon>
        <taxon>Bacillati</taxon>
        <taxon>Bacillota</taxon>
        <taxon>Negativicutes</taxon>
        <taxon>Selenomonadales</taxon>
        <taxon>Selenomonadaceae</taxon>
        <taxon>Schwartzia</taxon>
    </lineage>
</organism>
<dbReference type="AlphaFoldDB" id="A0A1M4SLC3"/>